<protein>
    <submittedName>
        <fullName evidence="1">RusA family crossover junction endodeoxyribonuclease</fullName>
    </submittedName>
</protein>
<gene>
    <name evidence="1" type="ORF">JQC72_06325</name>
</gene>
<dbReference type="Pfam" id="PF05866">
    <property type="entry name" value="RusA"/>
    <property type="match status" value="1"/>
</dbReference>
<dbReference type="EMBL" id="JAFHAP010000006">
    <property type="protein sequence ID" value="MBN2909138.1"/>
    <property type="molecule type" value="Genomic_DNA"/>
</dbReference>
<comment type="caution">
    <text evidence="1">The sequence shown here is derived from an EMBL/GenBank/DDBJ whole genome shotgun (WGS) entry which is preliminary data.</text>
</comment>
<evidence type="ECO:0000313" key="2">
    <source>
        <dbReference type="Proteomes" id="UP001177120"/>
    </source>
</evidence>
<name>A0ABS2WHY7_9BACL</name>
<keyword evidence="2" id="KW-1185">Reference proteome</keyword>
<dbReference type="Gene3D" id="3.30.1330.70">
    <property type="entry name" value="Holliday junction resolvase RusA"/>
    <property type="match status" value="1"/>
</dbReference>
<dbReference type="RefSeq" id="WP_205493847.1">
    <property type="nucleotide sequence ID" value="NZ_JAFHAP010000006.1"/>
</dbReference>
<evidence type="ECO:0000313" key="1">
    <source>
        <dbReference type="EMBL" id="MBN2909138.1"/>
    </source>
</evidence>
<dbReference type="SUPFAM" id="SSF103084">
    <property type="entry name" value="Holliday junction resolvase RusA"/>
    <property type="match status" value="1"/>
</dbReference>
<reference evidence="1" key="1">
    <citation type="journal article" date="2024" name="Int. J. Syst. Evol. Microbiol.">
        <title>Polycladomyces zharkentensis sp. nov., a novel thermophilic cellulose- and starch-degrading member of the Bacillota from a geothermal aquifer in Kazakhstan.</title>
        <authorList>
            <person name="Mashzhan A."/>
            <person name="Kistaubayeva A."/>
            <person name="Javier-Lopez R."/>
            <person name="Bissenova U."/>
            <person name="Bissenbay A."/>
            <person name="Birkeland N.K."/>
        </authorList>
    </citation>
    <scope>NUCLEOTIDE SEQUENCE</scope>
    <source>
        <strain evidence="1">ZKZ2T</strain>
    </source>
</reference>
<accession>A0ABS2WHY7</accession>
<sequence>MICFSVPGRPVPAVRMTQRSKWVSKQAGRYLAYKNQVAWAAKAARIQRIDGPVEVEAAAYLYGRREPDADNLAKAFLDGLNGIAWTDDRQVRKLTIEKVKVATREEERAEIIIKKAAQVSGGMHE</sequence>
<dbReference type="InterPro" id="IPR008822">
    <property type="entry name" value="Endonuclease_RusA-like"/>
</dbReference>
<organism evidence="1 2">
    <name type="scientific">Polycladomyces zharkentensis</name>
    <dbReference type="NCBI Taxonomy" id="2807616"/>
    <lineage>
        <taxon>Bacteria</taxon>
        <taxon>Bacillati</taxon>
        <taxon>Bacillota</taxon>
        <taxon>Bacilli</taxon>
        <taxon>Bacillales</taxon>
        <taxon>Thermoactinomycetaceae</taxon>
        <taxon>Polycladomyces</taxon>
    </lineage>
</organism>
<proteinExistence type="predicted"/>
<dbReference type="InterPro" id="IPR036614">
    <property type="entry name" value="RusA-like_sf"/>
</dbReference>
<dbReference type="Proteomes" id="UP001177120">
    <property type="component" value="Unassembled WGS sequence"/>
</dbReference>